<feature type="transmembrane region" description="Helical" evidence="1">
    <location>
        <begin position="96"/>
        <end position="112"/>
    </location>
</feature>
<feature type="transmembrane region" description="Helical" evidence="1">
    <location>
        <begin position="309"/>
        <end position="329"/>
    </location>
</feature>
<dbReference type="Pfam" id="PF07786">
    <property type="entry name" value="HGSNAT_cat"/>
    <property type="match status" value="1"/>
</dbReference>
<keyword evidence="1" id="KW-1133">Transmembrane helix</keyword>
<feature type="domain" description="Heparan-alpha-glucosaminide N-acetyltransferase catalytic" evidence="2">
    <location>
        <begin position="24"/>
        <end position="157"/>
    </location>
</feature>
<feature type="transmembrane region" description="Helical" evidence="1">
    <location>
        <begin position="240"/>
        <end position="258"/>
    </location>
</feature>
<feature type="transmembrane region" description="Helical" evidence="1">
    <location>
        <begin position="264"/>
        <end position="288"/>
    </location>
</feature>
<feature type="transmembrane region" description="Helical" evidence="1">
    <location>
        <begin position="59"/>
        <end position="84"/>
    </location>
</feature>
<organism evidence="3 4">
    <name type="scientific">Rossellomorea aquimaris</name>
    <dbReference type="NCBI Taxonomy" id="189382"/>
    <lineage>
        <taxon>Bacteria</taxon>
        <taxon>Bacillati</taxon>
        <taxon>Bacillota</taxon>
        <taxon>Bacilli</taxon>
        <taxon>Bacillales</taxon>
        <taxon>Bacillaceae</taxon>
        <taxon>Rossellomorea</taxon>
    </lineage>
</organism>
<accession>A0A5D4TLK9</accession>
<dbReference type="PANTHER" id="PTHR31061">
    <property type="entry name" value="LD22376P"/>
    <property type="match status" value="1"/>
</dbReference>
<proteinExistence type="predicted"/>
<dbReference type="EMBL" id="VTEW01000015">
    <property type="protein sequence ID" value="TYS75819.1"/>
    <property type="molecule type" value="Genomic_DNA"/>
</dbReference>
<feature type="transmembrane region" description="Helical" evidence="1">
    <location>
        <begin position="30"/>
        <end position="47"/>
    </location>
</feature>
<evidence type="ECO:0000256" key="1">
    <source>
        <dbReference type="SAM" id="Phobius"/>
    </source>
</evidence>
<keyword evidence="1" id="KW-0472">Membrane</keyword>
<name>A0A5D4TLK9_9BACI</name>
<feature type="transmembrane region" description="Helical" evidence="1">
    <location>
        <begin position="145"/>
        <end position="164"/>
    </location>
</feature>
<gene>
    <name evidence="3" type="ORF">FZC80_16585</name>
</gene>
<dbReference type="RefSeq" id="WP_148992518.1">
    <property type="nucleotide sequence ID" value="NZ_VTEW01000015.1"/>
</dbReference>
<keyword evidence="1" id="KW-0812">Transmembrane</keyword>
<feature type="transmembrane region" description="Helical" evidence="1">
    <location>
        <begin position="208"/>
        <end position="228"/>
    </location>
</feature>
<feature type="transmembrane region" description="Helical" evidence="1">
    <location>
        <begin position="360"/>
        <end position="377"/>
    </location>
</feature>
<reference evidence="3 4" key="1">
    <citation type="submission" date="2019-08" db="EMBL/GenBank/DDBJ databases">
        <title>Bacillus genomes from the desert of Cuatro Cienegas, Coahuila.</title>
        <authorList>
            <person name="Olmedo-Alvarez G."/>
        </authorList>
    </citation>
    <scope>NUCLEOTIDE SEQUENCE [LARGE SCALE GENOMIC DNA]</scope>
    <source>
        <strain evidence="3 4">CH451a_14T</strain>
    </source>
</reference>
<evidence type="ECO:0000259" key="2">
    <source>
        <dbReference type="Pfam" id="PF07786"/>
    </source>
</evidence>
<evidence type="ECO:0000313" key="3">
    <source>
        <dbReference type="EMBL" id="TYS75819.1"/>
    </source>
</evidence>
<protein>
    <submittedName>
        <fullName evidence="3">DUF1624 domain-containing protein</fullName>
    </submittedName>
</protein>
<comment type="caution">
    <text evidence="3">The sequence shown here is derived from an EMBL/GenBank/DDBJ whole genome shotgun (WGS) entry which is preliminary data.</text>
</comment>
<dbReference type="InterPro" id="IPR012429">
    <property type="entry name" value="HGSNAT_cat"/>
</dbReference>
<dbReference type="PANTHER" id="PTHR31061:SF24">
    <property type="entry name" value="LD22376P"/>
    <property type="match status" value="1"/>
</dbReference>
<dbReference type="AlphaFoldDB" id="A0A5D4TLK9"/>
<dbReference type="OrthoDB" id="9788724at2"/>
<dbReference type="Proteomes" id="UP000325054">
    <property type="component" value="Unassembled WGS sequence"/>
</dbReference>
<feature type="transmembrane region" description="Helical" evidence="1">
    <location>
        <begin position="118"/>
        <end position="138"/>
    </location>
</feature>
<evidence type="ECO:0000313" key="4">
    <source>
        <dbReference type="Proteomes" id="UP000325054"/>
    </source>
</evidence>
<sequence length="386" mass="43271">MSQKDIEGPLTVTELPEKSKKKKRINSIDMVRGLVVLISVFVSALPWGGLDYLRHAEWYGLTITDIIFPGFLTLYGIGMAIAYFKKVKWQKLIRRTVAFIILGLVFNMIGAWEIDFSTLRYTGVLQIFSITGITLVLITRFARRWWAAALVGLLIISLHTAFLLSGSDGCADGLPQPDCNPGIAVDKAVFGSEHLYHQGGRGYDPEGIMSLPGALTNVLFGYAAGMLMLKYRSQKPWLRLFGFAVLLGAVSLLFYEFLPFNKRLWTGSFTAISSGAIIAVLALFYIIYDKEGKGGDSRGITGISWGIEAFGRNSLLIYFGKYILISVLVNVRLEVTPGQQQSIHSIFLQWIEEWSAFPKISFALFIVLFWTITAIILHRKNWYLKI</sequence>